<dbReference type="EMBL" id="CP000804">
    <property type="protein sequence ID" value="ABU58907.1"/>
    <property type="molecule type" value="Genomic_DNA"/>
</dbReference>
<dbReference type="FunFam" id="2.60.260.20:FF:000013">
    <property type="entry name" value="DnaJ subfamily B member 11"/>
    <property type="match status" value="1"/>
</dbReference>
<keyword evidence="6" id="KW-1185">Reference proteome</keyword>
<evidence type="ECO:0000256" key="1">
    <source>
        <dbReference type="ARBA" id="ARBA00022490"/>
    </source>
</evidence>
<dbReference type="RefSeq" id="WP_012121331.1">
    <property type="nucleotide sequence ID" value="NC_009767.1"/>
</dbReference>
<dbReference type="Pfam" id="PF01556">
    <property type="entry name" value="DnaJ_C"/>
    <property type="match status" value="1"/>
</dbReference>
<feature type="domain" description="J" evidence="4">
    <location>
        <begin position="5"/>
        <end position="70"/>
    </location>
</feature>
<dbReference type="InterPro" id="IPR036869">
    <property type="entry name" value="J_dom_sf"/>
</dbReference>
<dbReference type="InterPro" id="IPR001623">
    <property type="entry name" value="DnaJ_domain"/>
</dbReference>
<dbReference type="Gene3D" id="1.10.287.110">
    <property type="entry name" value="DnaJ domain"/>
    <property type="match status" value="1"/>
</dbReference>
<dbReference type="InterPro" id="IPR002939">
    <property type="entry name" value="DnaJ_C"/>
</dbReference>
<dbReference type="CDD" id="cd06257">
    <property type="entry name" value="DnaJ"/>
    <property type="match status" value="1"/>
</dbReference>
<dbReference type="HOGENOM" id="CLU_017633_0_0_0"/>
<reference evidence="5 6" key="1">
    <citation type="submission" date="2007-08" db="EMBL/GenBank/DDBJ databases">
        <title>Complete sequence of Roseiflexus castenholzii DSM 13941.</title>
        <authorList>
            <consortium name="US DOE Joint Genome Institute"/>
            <person name="Copeland A."/>
            <person name="Lucas S."/>
            <person name="Lapidus A."/>
            <person name="Barry K."/>
            <person name="Glavina del Rio T."/>
            <person name="Dalin E."/>
            <person name="Tice H."/>
            <person name="Pitluck S."/>
            <person name="Thompson L.S."/>
            <person name="Brettin T."/>
            <person name="Bruce D."/>
            <person name="Detter J.C."/>
            <person name="Han C."/>
            <person name="Tapia R."/>
            <person name="Schmutz J."/>
            <person name="Larimer F."/>
            <person name="Land M."/>
            <person name="Hauser L."/>
            <person name="Kyrpides N."/>
            <person name="Mikhailova N."/>
            <person name="Bryant D.A."/>
            <person name="Hanada S."/>
            <person name="Tsukatani Y."/>
            <person name="Richardson P."/>
        </authorList>
    </citation>
    <scope>NUCLEOTIDE SEQUENCE [LARGE SCALE GENOMIC DNA]</scope>
    <source>
        <strain evidence="6">DSM 13941 / HLO8</strain>
    </source>
</reference>
<dbReference type="PRINTS" id="PR00625">
    <property type="entry name" value="JDOMAIN"/>
</dbReference>
<dbReference type="Pfam" id="PF00226">
    <property type="entry name" value="DnaJ"/>
    <property type="match status" value="1"/>
</dbReference>
<dbReference type="SUPFAM" id="SSF49493">
    <property type="entry name" value="HSP40/DnaJ peptide-binding domain"/>
    <property type="match status" value="2"/>
</dbReference>
<dbReference type="InterPro" id="IPR018253">
    <property type="entry name" value="DnaJ_domain_CS"/>
</dbReference>
<sequence>MAFKDYYEILGVDRNATDAEIKKAYRKLARQYHPDINPGNKAAEARFKEINEAYEVLSDKEKRAKYDRFGRDWQRYQDIPDFGGFGAGDFADIFETLFGGGRGGRSSVTYRAKGQDVEQSVDITLEEAFSGTQRTLQVQSLNGSLRSITVRIPPGVDSGSRVRIAGEGAPGIGGGARGDLYLVINVLPHSRFERRGDDLYVRIPVDLYTMLLGGEVKVPAMGGRTVALKVPAGTQNGKVMRISGQGMPRLRDPQTRGDLYVTLEVSLPTSLSPRERELVEQLRALAR</sequence>
<dbReference type="KEGG" id="rca:Rcas_2836"/>
<dbReference type="SUPFAM" id="SSF46565">
    <property type="entry name" value="Chaperone J-domain"/>
    <property type="match status" value="1"/>
</dbReference>
<organism evidence="5 6">
    <name type="scientific">Roseiflexus castenholzii (strain DSM 13941 / HLO8)</name>
    <dbReference type="NCBI Taxonomy" id="383372"/>
    <lineage>
        <taxon>Bacteria</taxon>
        <taxon>Bacillati</taxon>
        <taxon>Chloroflexota</taxon>
        <taxon>Chloroflexia</taxon>
        <taxon>Chloroflexales</taxon>
        <taxon>Roseiflexineae</taxon>
        <taxon>Roseiflexaceae</taxon>
        <taxon>Roseiflexus</taxon>
    </lineage>
</organism>
<name>A7NMX8_ROSCS</name>
<dbReference type="PROSITE" id="PS50076">
    <property type="entry name" value="DNAJ_2"/>
    <property type="match status" value="1"/>
</dbReference>
<dbReference type="SMART" id="SM00271">
    <property type="entry name" value="DnaJ"/>
    <property type="match status" value="1"/>
</dbReference>
<dbReference type="AlphaFoldDB" id="A7NMX8"/>
<dbReference type="OrthoDB" id="9779889at2"/>
<dbReference type="PANTHER" id="PTHR43096">
    <property type="entry name" value="DNAJ HOMOLOG 1, MITOCHONDRIAL-RELATED"/>
    <property type="match status" value="1"/>
</dbReference>
<dbReference type="PROSITE" id="PS00636">
    <property type="entry name" value="DNAJ_1"/>
    <property type="match status" value="1"/>
</dbReference>
<keyword evidence="3" id="KW-0143">Chaperone</keyword>
<evidence type="ECO:0000313" key="6">
    <source>
        <dbReference type="Proteomes" id="UP000000263"/>
    </source>
</evidence>
<accession>A7NMX8</accession>
<dbReference type="GO" id="GO:0005737">
    <property type="term" value="C:cytoplasm"/>
    <property type="evidence" value="ECO:0007669"/>
    <property type="project" value="TreeGrafter"/>
</dbReference>
<dbReference type="Gene3D" id="2.60.260.20">
    <property type="entry name" value="Urease metallochaperone UreE, N-terminal domain"/>
    <property type="match status" value="2"/>
</dbReference>
<proteinExistence type="predicted"/>
<dbReference type="Proteomes" id="UP000000263">
    <property type="component" value="Chromosome"/>
</dbReference>
<dbReference type="InterPro" id="IPR008971">
    <property type="entry name" value="HSP40/DnaJ_pept-bd"/>
</dbReference>
<dbReference type="STRING" id="383372.Rcas_2836"/>
<keyword evidence="1" id="KW-0963">Cytoplasm</keyword>
<dbReference type="GO" id="GO:0042026">
    <property type="term" value="P:protein refolding"/>
    <property type="evidence" value="ECO:0007669"/>
    <property type="project" value="TreeGrafter"/>
</dbReference>
<evidence type="ECO:0000256" key="3">
    <source>
        <dbReference type="ARBA" id="ARBA00023186"/>
    </source>
</evidence>
<gene>
    <name evidence="5" type="ordered locus">Rcas_2836</name>
</gene>
<dbReference type="FunFam" id="2.60.260.20:FF:000008">
    <property type="entry name" value="Curved DNA-binding protein"/>
    <property type="match status" value="1"/>
</dbReference>
<dbReference type="PANTHER" id="PTHR43096:SF52">
    <property type="entry name" value="DNAJ HOMOLOG 1, MITOCHONDRIAL-RELATED"/>
    <property type="match status" value="1"/>
</dbReference>
<evidence type="ECO:0000256" key="2">
    <source>
        <dbReference type="ARBA" id="ARBA00023125"/>
    </source>
</evidence>
<dbReference type="eggNOG" id="COG0484">
    <property type="taxonomic scope" value="Bacteria"/>
</dbReference>
<evidence type="ECO:0000259" key="4">
    <source>
        <dbReference type="PROSITE" id="PS50076"/>
    </source>
</evidence>
<keyword evidence="2" id="KW-0238">DNA-binding</keyword>
<dbReference type="GO" id="GO:0003677">
    <property type="term" value="F:DNA binding"/>
    <property type="evidence" value="ECO:0007669"/>
    <property type="project" value="UniProtKB-KW"/>
</dbReference>
<evidence type="ECO:0000313" key="5">
    <source>
        <dbReference type="EMBL" id="ABU58907.1"/>
    </source>
</evidence>
<dbReference type="GO" id="GO:0051082">
    <property type="term" value="F:unfolded protein binding"/>
    <property type="evidence" value="ECO:0007669"/>
    <property type="project" value="InterPro"/>
</dbReference>
<protein>
    <submittedName>
        <fullName evidence="5">Chaperone DnaJ domain protein</fullName>
    </submittedName>
</protein>
<dbReference type="CDD" id="cd10747">
    <property type="entry name" value="DnaJ_C"/>
    <property type="match status" value="1"/>
</dbReference>
<dbReference type="FunFam" id="1.10.287.110:FF:000034">
    <property type="entry name" value="Chaperone protein DnaJ"/>
    <property type="match status" value="1"/>
</dbReference>